<dbReference type="PROSITE" id="PS50115">
    <property type="entry name" value="ARFGAP"/>
    <property type="match status" value="1"/>
</dbReference>
<dbReference type="EMBL" id="HBIX01010601">
    <property type="protein sequence ID" value="CAE0715265.1"/>
    <property type="molecule type" value="Transcribed_RNA"/>
</dbReference>
<keyword evidence="1" id="KW-0479">Metal-binding</keyword>
<evidence type="ECO:0000256" key="2">
    <source>
        <dbReference type="SAM" id="MobiDB-lite"/>
    </source>
</evidence>
<dbReference type="Gene3D" id="1.10.220.150">
    <property type="entry name" value="Arf GTPase activating protein"/>
    <property type="match status" value="1"/>
</dbReference>
<dbReference type="PANTHER" id="PTHR45705">
    <property type="entry name" value="FI20236P1"/>
    <property type="match status" value="1"/>
</dbReference>
<keyword evidence="1" id="KW-0862">Zinc</keyword>
<organism evidence="4">
    <name type="scientific">Pseudo-nitzschia australis</name>
    <dbReference type="NCBI Taxonomy" id="44445"/>
    <lineage>
        <taxon>Eukaryota</taxon>
        <taxon>Sar</taxon>
        <taxon>Stramenopiles</taxon>
        <taxon>Ochrophyta</taxon>
        <taxon>Bacillariophyta</taxon>
        <taxon>Bacillariophyceae</taxon>
        <taxon>Bacillariophycidae</taxon>
        <taxon>Bacillariales</taxon>
        <taxon>Bacillariaceae</taxon>
        <taxon>Pseudo-nitzschia</taxon>
    </lineage>
</organism>
<protein>
    <recommendedName>
        <fullName evidence="3">Arf-GAP domain-containing protein</fullName>
    </recommendedName>
</protein>
<dbReference type="GO" id="GO:0005096">
    <property type="term" value="F:GTPase activator activity"/>
    <property type="evidence" value="ECO:0007669"/>
    <property type="project" value="InterPro"/>
</dbReference>
<feature type="domain" description="Arf-GAP" evidence="3">
    <location>
        <begin position="8"/>
        <end position="142"/>
    </location>
</feature>
<dbReference type="CDD" id="cd08204">
    <property type="entry name" value="ArfGap"/>
    <property type="match status" value="1"/>
</dbReference>
<dbReference type="SMART" id="SM00105">
    <property type="entry name" value="ArfGap"/>
    <property type="match status" value="1"/>
</dbReference>
<feature type="region of interest" description="Disordered" evidence="2">
    <location>
        <begin position="148"/>
        <end position="253"/>
    </location>
</feature>
<evidence type="ECO:0000313" key="4">
    <source>
        <dbReference type="EMBL" id="CAE0715265.1"/>
    </source>
</evidence>
<dbReference type="GO" id="GO:0008270">
    <property type="term" value="F:zinc ion binding"/>
    <property type="evidence" value="ECO:0007669"/>
    <property type="project" value="UniProtKB-KW"/>
</dbReference>
<keyword evidence="1" id="KW-0863">Zinc-finger</keyword>
<dbReference type="InterPro" id="IPR051718">
    <property type="entry name" value="ARF_GTPase-activating"/>
</dbReference>
<dbReference type="AlphaFoldDB" id="A0A7S4EI93"/>
<dbReference type="InterPro" id="IPR001164">
    <property type="entry name" value="ArfGAP_dom"/>
</dbReference>
<dbReference type="SUPFAM" id="SSF57863">
    <property type="entry name" value="ArfGap/RecO-like zinc finger"/>
    <property type="match status" value="1"/>
</dbReference>
<feature type="compositionally biased region" description="Low complexity" evidence="2">
    <location>
        <begin position="183"/>
        <end position="206"/>
    </location>
</feature>
<proteinExistence type="predicted"/>
<feature type="compositionally biased region" description="Low complexity" evidence="2">
    <location>
        <begin position="221"/>
        <end position="234"/>
    </location>
</feature>
<evidence type="ECO:0000256" key="1">
    <source>
        <dbReference type="PROSITE-ProRule" id="PRU00288"/>
    </source>
</evidence>
<dbReference type="PRINTS" id="PR00405">
    <property type="entry name" value="REVINTRACTNG"/>
</dbReference>
<dbReference type="InterPro" id="IPR038508">
    <property type="entry name" value="ArfGAP_dom_sf"/>
</dbReference>
<feature type="compositionally biased region" description="Polar residues" evidence="2">
    <location>
        <begin position="480"/>
        <end position="493"/>
    </location>
</feature>
<name>A0A7S4EI93_9STRA</name>
<gene>
    <name evidence="4" type="ORF">PAUS00366_LOCUS8017</name>
</gene>
<reference evidence="4" key="1">
    <citation type="submission" date="2021-01" db="EMBL/GenBank/DDBJ databases">
        <authorList>
            <person name="Corre E."/>
            <person name="Pelletier E."/>
            <person name="Niang G."/>
            <person name="Scheremetjew M."/>
            <person name="Finn R."/>
            <person name="Kale V."/>
            <person name="Holt S."/>
            <person name="Cochrane G."/>
            <person name="Meng A."/>
            <person name="Brown T."/>
            <person name="Cohen L."/>
        </authorList>
    </citation>
    <scope>NUCLEOTIDE SEQUENCE</scope>
    <source>
        <strain evidence="4">10249 10 AB</strain>
    </source>
</reference>
<dbReference type="InterPro" id="IPR037278">
    <property type="entry name" value="ARFGAP/RecO"/>
</dbReference>
<dbReference type="PANTHER" id="PTHR45705:SF1">
    <property type="entry name" value="FI20236P1"/>
    <property type="match status" value="1"/>
</dbReference>
<sequence length="503" mass="54251">MADQKALKKRLKALMQRPENQVCADCPEKRPTWASLIVVPPGAPPGTEKLGCFCCLECSGSHRRLGVHIAFVRSINLDSWKEWEVRAMENGGNAKINAVFEAGLAESRRSKPSNLASGPTRERYIRDKYERRKFYDPAGFSLNAGSAAPAGANVQDAGGAAEPQVRPGAPSDIARRRVATRQAMMKPTKTKPTTSAAPTNRVAQAPVPAPAPADFDLLDFGPDTTTTPAPVPSATGGGDLFSSPPAPANPSSSGGIGIAIPPPPKNVPQAATPQTLAQELMNNSAPVESKTNNSNDDIMALFGQQKSPQNQQQSGFGMQAMNQMGPGGGVNANSATMRNQMMPRQQGNMMAFGNQPNMMNQQQQQQQQMMMMMQNNNNNMMQNRNQMMQQQMMMQRQMMMQQQQQQQMQMQNQFQINNAGAMNNMGMFNSTNGINNTMGRGINNGTNMNSAIQGMQNMTMGNTIATAQSNDDGGFGTPMGGNTQQQNTSNDAFSSLGGMNGFR</sequence>
<accession>A0A7S4EI93</accession>
<dbReference type="GO" id="GO:0005737">
    <property type="term" value="C:cytoplasm"/>
    <property type="evidence" value="ECO:0007669"/>
    <property type="project" value="TreeGrafter"/>
</dbReference>
<dbReference type="Pfam" id="PF01412">
    <property type="entry name" value="ArfGap"/>
    <property type="match status" value="1"/>
</dbReference>
<evidence type="ECO:0000259" key="3">
    <source>
        <dbReference type="PROSITE" id="PS50115"/>
    </source>
</evidence>
<feature type="region of interest" description="Disordered" evidence="2">
    <location>
        <begin position="471"/>
        <end position="503"/>
    </location>
</feature>